<dbReference type="EMBL" id="JBHSFV010000001">
    <property type="protein sequence ID" value="MFC4632791.1"/>
    <property type="molecule type" value="Genomic_DNA"/>
</dbReference>
<keyword evidence="1" id="KW-1133">Transmembrane helix</keyword>
<comment type="caution">
    <text evidence="2">The sequence shown here is derived from an EMBL/GenBank/DDBJ whole genome shotgun (WGS) entry which is preliminary data.</text>
</comment>
<evidence type="ECO:0000313" key="2">
    <source>
        <dbReference type="EMBL" id="MFC4632791.1"/>
    </source>
</evidence>
<dbReference type="SUPFAM" id="SSF47874">
    <property type="entry name" value="Annexin"/>
    <property type="match status" value="1"/>
</dbReference>
<accession>A0ABV9HU37</accession>
<keyword evidence="1" id="KW-0812">Transmembrane</keyword>
<dbReference type="RefSeq" id="WP_379976974.1">
    <property type="nucleotide sequence ID" value="NZ_JBHSFV010000001.1"/>
</dbReference>
<reference evidence="3" key="1">
    <citation type="journal article" date="2019" name="Int. J. Syst. Evol. Microbiol.">
        <title>The Global Catalogue of Microorganisms (GCM) 10K type strain sequencing project: providing services to taxonomists for standard genome sequencing and annotation.</title>
        <authorList>
            <consortium name="The Broad Institute Genomics Platform"/>
            <consortium name="The Broad Institute Genome Sequencing Center for Infectious Disease"/>
            <person name="Wu L."/>
            <person name="Ma J."/>
        </authorList>
    </citation>
    <scope>NUCLEOTIDE SEQUENCE [LARGE SCALE GENOMIC DNA]</scope>
    <source>
        <strain evidence="3">YJ-61-S</strain>
    </source>
</reference>
<keyword evidence="3" id="KW-1185">Reference proteome</keyword>
<keyword evidence="1" id="KW-0472">Membrane</keyword>
<organism evidence="2 3">
    <name type="scientific">Dokdonia ponticola</name>
    <dbReference type="NCBI Taxonomy" id="2041041"/>
    <lineage>
        <taxon>Bacteria</taxon>
        <taxon>Pseudomonadati</taxon>
        <taxon>Bacteroidota</taxon>
        <taxon>Flavobacteriia</taxon>
        <taxon>Flavobacteriales</taxon>
        <taxon>Flavobacteriaceae</taxon>
        <taxon>Dokdonia</taxon>
    </lineage>
</organism>
<name>A0ABV9HU37_9FLAO</name>
<dbReference type="Proteomes" id="UP001596043">
    <property type="component" value="Unassembled WGS sequence"/>
</dbReference>
<sequence length="175" mass="20107">MKITKTGWWMIGGATMAAVTVCVFVTLSRKRKKEKQQAQQIIGKDLGSGIQVSTGNQGTIKREPNWDKPFDMNYLTNVQQWIAPRKIKKLDDATARNLAKKLKNAKGTFNDDEDAVKDVFAKRLRDKTQVASLSKAYWQLYKQDLWKHLSSFLSASEMKQYVHNPVRQLPNYQTQ</sequence>
<proteinExistence type="predicted"/>
<gene>
    <name evidence="2" type="ORF">ACFO3O_02670</name>
</gene>
<dbReference type="InterPro" id="IPR037104">
    <property type="entry name" value="Annexin_sf"/>
</dbReference>
<protein>
    <recommendedName>
        <fullName evidence="4">RxLR effector protein</fullName>
    </recommendedName>
</protein>
<dbReference type="Gene3D" id="1.10.220.10">
    <property type="entry name" value="Annexin"/>
    <property type="match status" value="1"/>
</dbReference>
<evidence type="ECO:0000313" key="3">
    <source>
        <dbReference type="Proteomes" id="UP001596043"/>
    </source>
</evidence>
<feature type="transmembrane region" description="Helical" evidence="1">
    <location>
        <begin position="6"/>
        <end position="27"/>
    </location>
</feature>
<evidence type="ECO:0000256" key="1">
    <source>
        <dbReference type="SAM" id="Phobius"/>
    </source>
</evidence>
<evidence type="ECO:0008006" key="4">
    <source>
        <dbReference type="Google" id="ProtNLM"/>
    </source>
</evidence>